<dbReference type="InterPro" id="IPR013087">
    <property type="entry name" value="Znf_C2H2_type"/>
</dbReference>
<feature type="domain" description="C2H2-type" evidence="1">
    <location>
        <begin position="45"/>
        <end position="66"/>
    </location>
</feature>
<comment type="caution">
    <text evidence="2">The sequence shown here is derived from an EMBL/GenBank/DDBJ whole genome shotgun (WGS) entry which is preliminary data.</text>
</comment>
<dbReference type="Proteomes" id="UP001470230">
    <property type="component" value="Unassembled WGS sequence"/>
</dbReference>
<dbReference type="EMBL" id="JAPFFF010000050">
    <property type="protein sequence ID" value="KAK8839797.1"/>
    <property type="molecule type" value="Genomic_DNA"/>
</dbReference>
<evidence type="ECO:0000259" key="1">
    <source>
        <dbReference type="PROSITE" id="PS00028"/>
    </source>
</evidence>
<gene>
    <name evidence="2" type="ORF">M9Y10_031505</name>
</gene>
<dbReference type="PROSITE" id="PS00028">
    <property type="entry name" value="ZINC_FINGER_C2H2_1"/>
    <property type="match status" value="1"/>
</dbReference>
<evidence type="ECO:0000313" key="2">
    <source>
        <dbReference type="EMBL" id="KAK8839797.1"/>
    </source>
</evidence>
<reference evidence="2 3" key="1">
    <citation type="submission" date="2024-04" db="EMBL/GenBank/DDBJ databases">
        <title>Tritrichomonas musculus Genome.</title>
        <authorList>
            <person name="Alves-Ferreira E."/>
            <person name="Grigg M."/>
            <person name="Lorenzi H."/>
            <person name="Galac M."/>
        </authorList>
    </citation>
    <scope>NUCLEOTIDE SEQUENCE [LARGE SCALE GENOMIC DNA]</scope>
    <source>
        <strain evidence="2 3">EAF2021</strain>
    </source>
</reference>
<organism evidence="2 3">
    <name type="scientific">Tritrichomonas musculus</name>
    <dbReference type="NCBI Taxonomy" id="1915356"/>
    <lineage>
        <taxon>Eukaryota</taxon>
        <taxon>Metamonada</taxon>
        <taxon>Parabasalia</taxon>
        <taxon>Tritrichomonadida</taxon>
        <taxon>Tritrichomonadidae</taxon>
        <taxon>Tritrichomonas</taxon>
    </lineage>
</organism>
<protein>
    <recommendedName>
        <fullName evidence="1">C2H2-type domain-containing protein</fullName>
    </recommendedName>
</protein>
<sequence>MEERIVKFHGKFLRTGLFRNEHNVMFQENYIINEESKHISKSYICNLCGKLLLSKTGAENHNCQAHLTQIAEEIMINRHRSAMEYILRFIATSNIAYRAIENENLEAALVFLDPTFQLPRRSKLRDEMISLTVQITQYTISELFGQTNYQGIIIYTTKRLYIWSTIPTNDSTALSLADVIELTMKGVKIVSVCTDYSSSNKAALDSDDDRAQEIAGEHFVRDPCSAHTNNLALENTFSNDEEFGFVSNYIKFLFDQAPKNTYRKGFKPRYINIRCLSLYECTCFIVEHMESFRKNRLENVQEVLDAVENKIGWNNLVIILSIIARYGSGCFTPHYTLWNLHIC</sequence>
<keyword evidence="3" id="KW-1185">Reference proteome</keyword>
<evidence type="ECO:0000313" key="3">
    <source>
        <dbReference type="Proteomes" id="UP001470230"/>
    </source>
</evidence>
<accession>A0ABR2H0S7</accession>
<name>A0ABR2H0S7_9EUKA</name>
<proteinExistence type="predicted"/>